<evidence type="ECO:0000313" key="5">
    <source>
        <dbReference type="Proteomes" id="UP000275473"/>
    </source>
</evidence>
<dbReference type="GO" id="GO:0016209">
    <property type="term" value="F:antioxidant activity"/>
    <property type="evidence" value="ECO:0007669"/>
    <property type="project" value="InterPro"/>
</dbReference>
<keyword evidence="5" id="KW-1185">Reference proteome</keyword>
<reference evidence="4 5" key="1">
    <citation type="journal article" date="2018" name="Int. J. Syst. Evol. Microbiol.">
        <title>Planococcus salinus sp. nov., a moderately halophilic bacterium isolated from a saline-alkali soil.</title>
        <authorList>
            <person name="Gan L."/>
        </authorList>
    </citation>
    <scope>NUCLEOTIDE SEQUENCE [LARGE SCALE GENOMIC DNA]</scope>
    <source>
        <strain evidence="4 5">LCB217</strain>
    </source>
</reference>
<dbReference type="Proteomes" id="UP000275473">
    <property type="component" value="Unassembled WGS sequence"/>
</dbReference>
<dbReference type="PROSITE" id="PS00194">
    <property type="entry name" value="THIOREDOXIN_1"/>
    <property type="match status" value="1"/>
</dbReference>
<dbReference type="PANTHER" id="PTHR42852:SF17">
    <property type="entry name" value="THIOREDOXIN-LIKE PROTEIN HI_1115"/>
    <property type="match status" value="1"/>
</dbReference>
<dbReference type="InterPro" id="IPR017937">
    <property type="entry name" value="Thioredoxin_CS"/>
</dbReference>
<dbReference type="SUPFAM" id="SSF52833">
    <property type="entry name" value="Thioredoxin-like"/>
    <property type="match status" value="1"/>
</dbReference>
<feature type="signal peptide" evidence="2">
    <location>
        <begin position="1"/>
        <end position="24"/>
    </location>
</feature>
<dbReference type="InterPro" id="IPR036249">
    <property type="entry name" value="Thioredoxin-like_sf"/>
</dbReference>
<dbReference type="InterPro" id="IPR000866">
    <property type="entry name" value="AhpC/TSA"/>
</dbReference>
<evidence type="ECO:0000256" key="2">
    <source>
        <dbReference type="SAM" id="SignalP"/>
    </source>
</evidence>
<organism evidence="4 5">
    <name type="scientific">Planococcus salinus</name>
    <dbReference type="NCBI Taxonomy" id="1848460"/>
    <lineage>
        <taxon>Bacteria</taxon>
        <taxon>Bacillati</taxon>
        <taxon>Bacillota</taxon>
        <taxon>Bacilli</taxon>
        <taxon>Bacillales</taxon>
        <taxon>Caryophanaceae</taxon>
        <taxon>Planococcus</taxon>
    </lineage>
</organism>
<keyword evidence="1" id="KW-1015">Disulfide bond</keyword>
<gene>
    <name evidence="4" type="ORF">EEX84_07870</name>
</gene>
<evidence type="ECO:0000313" key="4">
    <source>
        <dbReference type="EMBL" id="RNF39872.1"/>
    </source>
</evidence>
<feature type="domain" description="Thioredoxin" evidence="3">
    <location>
        <begin position="37"/>
        <end position="174"/>
    </location>
</feature>
<dbReference type="EMBL" id="RIAX01000004">
    <property type="protein sequence ID" value="RNF39872.1"/>
    <property type="molecule type" value="Genomic_DNA"/>
</dbReference>
<evidence type="ECO:0000256" key="1">
    <source>
        <dbReference type="ARBA" id="ARBA00023157"/>
    </source>
</evidence>
<comment type="caution">
    <text evidence="4">The sequence shown here is derived from an EMBL/GenBank/DDBJ whole genome shotgun (WGS) entry which is preliminary data.</text>
</comment>
<sequence length="174" mass="19572">MKKTVFILLIAAMLFWAVFDFVTAPEEAADTDSDTGLAIGQTAPDFELTTAQGETMRLSDYRGQKVFINFWATWCPPCRAEMPDMQKLYEQTDIEILAVNLTDTESSASKAAEFVEELGLTFPIPMDEESTVSDLYQVRAYPTSYMIDTQGRISYVAPGALNYDKMLQEVEKMD</sequence>
<dbReference type="PANTHER" id="PTHR42852">
    <property type="entry name" value="THIOL:DISULFIDE INTERCHANGE PROTEIN DSBE"/>
    <property type="match status" value="1"/>
</dbReference>
<keyword evidence="2" id="KW-0732">Signal</keyword>
<dbReference type="CDD" id="cd02966">
    <property type="entry name" value="TlpA_like_family"/>
    <property type="match status" value="1"/>
</dbReference>
<protein>
    <submittedName>
        <fullName evidence="4">TlpA family protein disulfide reductase</fullName>
    </submittedName>
</protein>
<dbReference type="Pfam" id="PF00578">
    <property type="entry name" value="AhpC-TSA"/>
    <property type="match status" value="1"/>
</dbReference>
<dbReference type="PROSITE" id="PS51352">
    <property type="entry name" value="THIOREDOXIN_2"/>
    <property type="match status" value="1"/>
</dbReference>
<dbReference type="AlphaFoldDB" id="A0A3M8P8C6"/>
<dbReference type="InterPro" id="IPR050553">
    <property type="entry name" value="Thioredoxin_ResA/DsbE_sf"/>
</dbReference>
<proteinExistence type="predicted"/>
<dbReference type="Gene3D" id="3.40.30.10">
    <property type="entry name" value="Glutaredoxin"/>
    <property type="match status" value="1"/>
</dbReference>
<evidence type="ECO:0000259" key="3">
    <source>
        <dbReference type="PROSITE" id="PS51352"/>
    </source>
</evidence>
<dbReference type="GO" id="GO:0016491">
    <property type="term" value="F:oxidoreductase activity"/>
    <property type="evidence" value="ECO:0007669"/>
    <property type="project" value="InterPro"/>
</dbReference>
<dbReference type="RefSeq" id="WP_123165067.1">
    <property type="nucleotide sequence ID" value="NZ_RIAX01000004.1"/>
</dbReference>
<name>A0A3M8P8C6_9BACL</name>
<dbReference type="InterPro" id="IPR013766">
    <property type="entry name" value="Thioredoxin_domain"/>
</dbReference>
<dbReference type="OrthoDB" id="25753at2"/>
<accession>A0A3M8P8C6</accession>
<feature type="chain" id="PRO_5038567811" evidence="2">
    <location>
        <begin position="25"/>
        <end position="174"/>
    </location>
</feature>